<dbReference type="AlphaFoldDB" id="A0A1S3ISP7"/>
<proteinExistence type="predicted"/>
<dbReference type="GeneID" id="106166845"/>
<feature type="region of interest" description="Disordered" evidence="1">
    <location>
        <begin position="38"/>
        <end position="101"/>
    </location>
</feature>
<accession>A0A1S3ISP7</accession>
<evidence type="ECO:0000256" key="1">
    <source>
        <dbReference type="SAM" id="MobiDB-lite"/>
    </source>
</evidence>
<evidence type="ECO:0000313" key="4">
    <source>
        <dbReference type="RefSeq" id="XP_013400961.1"/>
    </source>
</evidence>
<feature type="compositionally biased region" description="Acidic residues" evidence="1">
    <location>
        <begin position="84"/>
        <end position="101"/>
    </location>
</feature>
<keyword evidence="2" id="KW-0732">Signal</keyword>
<sequence length="101" mass="11919">MNKLKWFAVLLGIMLLVEMFDESEGIFWHARRRRRHCSRRRRRRGHGTTHIHVHGDSNELEDGQETGEGASDELLQQLLRTEADNDDNDDDDEDEEEDDDE</sequence>
<dbReference type="KEGG" id="lak:106166845"/>
<dbReference type="InParanoid" id="A0A1S3ISP7"/>
<feature type="chain" id="PRO_5010295467" evidence="2">
    <location>
        <begin position="26"/>
        <end position="101"/>
    </location>
</feature>
<feature type="signal peptide" evidence="2">
    <location>
        <begin position="1"/>
        <end position="25"/>
    </location>
</feature>
<organism evidence="3 4">
    <name type="scientific">Lingula anatina</name>
    <name type="common">Brachiopod</name>
    <name type="synonym">Lingula unguis</name>
    <dbReference type="NCBI Taxonomy" id="7574"/>
    <lineage>
        <taxon>Eukaryota</taxon>
        <taxon>Metazoa</taxon>
        <taxon>Spiralia</taxon>
        <taxon>Lophotrochozoa</taxon>
        <taxon>Brachiopoda</taxon>
        <taxon>Linguliformea</taxon>
        <taxon>Lingulata</taxon>
        <taxon>Lingulida</taxon>
        <taxon>Linguloidea</taxon>
        <taxon>Lingulidae</taxon>
        <taxon>Lingula</taxon>
    </lineage>
</organism>
<evidence type="ECO:0000313" key="3">
    <source>
        <dbReference type="Proteomes" id="UP000085678"/>
    </source>
</evidence>
<protein>
    <submittedName>
        <fullName evidence="4">Uncharacterized protein At3g49140</fullName>
    </submittedName>
</protein>
<keyword evidence="3" id="KW-1185">Reference proteome</keyword>
<evidence type="ECO:0000256" key="2">
    <source>
        <dbReference type="SAM" id="SignalP"/>
    </source>
</evidence>
<dbReference type="RefSeq" id="XP_013400961.1">
    <property type="nucleotide sequence ID" value="XM_013545507.1"/>
</dbReference>
<gene>
    <name evidence="4" type="primary">LOC106166845</name>
</gene>
<reference evidence="4" key="1">
    <citation type="submission" date="2025-08" db="UniProtKB">
        <authorList>
            <consortium name="RefSeq"/>
        </authorList>
    </citation>
    <scope>IDENTIFICATION</scope>
    <source>
        <tissue evidence="4">Gonads</tissue>
    </source>
</reference>
<name>A0A1S3ISP7_LINAN</name>
<feature type="compositionally biased region" description="Basic residues" evidence="1">
    <location>
        <begin position="38"/>
        <end position="52"/>
    </location>
</feature>
<dbReference type="Proteomes" id="UP000085678">
    <property type="component" value="Unplaced"/>
</dbReference>